<keyword evidence="4 10" id="KW-0169">Cobalamin biosynthesis</keyword>
<evidence type="ECO:0000313" key="11">
    <source>
        <dbReference type="EMBL" id="AIJ04889.1"/>
    </source>
</evidence>
<comment type="similarity">
    <text evidence="10">Belongs to the CbiN family.</text>
</comment>
<comment type="subcellular location">
    <subcellularLocation>
        <location evidence="10">Cell membrane</location>
        <topology evidence="10">Multi-pass membrane protein</topology>
    </subcellularLocation>
</comment>
<dbReference type="EMBL" id="CP009149">
    <property type="protein sequence ID" value="AIJ04889.1"/>
    <property type="molecule type" value="Genomic_DNA"/>
</dbReference>
<keyword evidence="8 10" id="KW-0472">Membrane</keyword>
<dbReference type="NCBIfam" id="TIGR01165">
    <property type="entry name" value="cbiN"/>
    <property type="match status" value="1"/>
</dbReference>
<dbReference type="UniPathway" id="UPA00148"/>
<dbReference type="NCBIfam" id="NF002780">
    <property type="entry name" value="PRK02898.1"/>
    <property type="match status" value="1"/>
</dbReference>
<dbReference type="Pfam" id="PF02553">
    <property type="entry name" value="CbiN"/>
    <property type="match status" value="1"/>
</dbReference>
<feature type="transmembrane region" description="Helical" evidence="10">
    <location>
        <begin position="62"/>
        <end position="82"/>
    </location>
</feature>
<evidence type="ECO:0000256" key="5">
    <source>
        <dbReference type="ARBA" id="ARBA00022692"/>
    </source>
</evidence>
<keyword evidence="6 10" id="KW-1133">Transmembrane helix</keyword>
<keyword evidence="7 10" id="KW-0406">Ion transport</keyword>
<evidence type="ECO:0000256" key="1">
    <source>
        <dbReference type="ARBA" id="ARBA00022426"/>
    </source>
</evidence>
<proteinExistence type="inferred from homology"/>
<evidence type="ECO:0000256" key="6">
    <source>
        <dbReference type="ARBA" id="ARBA00022989"/>
    </source>
</evidence>
<evidence type="ECO:0000256" key="2">
    <source>
        <dbReference type="ARBA" id="ARBA00022448"/>
    </source>
</evidence>
<dbReference type="GO" id="GO:0009236">
    <property type="term" value="P:cobalamin biosynthetic process"/>
    <property type="evidence" value="ECO:0007669"/>
    <property type="project" value="UniProtKB-UniRule"/>
</dbReference>
<keyword evidence="12" id="KW-1185">Reference proteome</keyword>
<keyword evidence="5 10" id="KW-0812">Transmembrane</keyword>
<gene>
    <name evidence="10" type="primary">cbiN</name>
    <name evidence="11" type="ORF">JH146_0038</name>
</gene>
<evidence type="ECO:0000313" key="12">
    <source>
        <dbReference type="Proteomes" id="UP000028781"/>
    </source>
</evidence>
<comment type="caution">
    <text evidence="10">Lacks conserved residue(s) required for the propagation of feature annotation.</text>
</comment>
<evidence type="ECO:0000256" key="3">
    <source>
        <dbReference type="ARBA" id="ARBA00022475"/>
    </source>
</evidence>
<protein>
    <recommendedName>
        <fullName evidence="10">Cobalt transport protein CbiN</fullName>
    </recommendedName>
    <alternativeName>
        <fullName evidence="10">Energy-coupling factor transporter probable substrate-capture protein CbiN</fullName>
        <shortName evidence="10">ECF transporter S component CbiN</shortName>
    </alternativeName>
</protein>
<comment type="function">
    <text evidence="10">Part of the energy-coupling factor (ECF) transporter complex CbiMNOQ involved in cobalt import.</text>
</comment>
<name>A0A076LH79_9EURY</name>
<comment type="subunit">
    <text evidence="10">Forms an energy-coupling factor (ECF) transporter complex composed of an ATP-binding protein (A component, CbiO), a transmembrane protein (T component, CbiQ) and 2 possible substrate-capture proteins (S components, CbiM and CbiN) of unknown stoichimetry.</text>
</comment>
<dbReference type="KEGG" id="mjh:JH146_0038"/>
<accession>A0A076LH79</accession>
<keyword evidence="3 10" id="KW-1003">Cell membrane</keyword>
<organism evidence="11 12">
    <name type="scientific">Methanocaldococcus bathoardescens</name>
    <dbReference type="NCBI Taxonomy" id="1301915"/>
    <lineage>
        <taxon>Archaea</taxon>
        <taxon>Methanobacteriati</taxon>
        <taxon>Methanobacteriota</taxon>
        <taxon>Methanomada group</taxon>
        <taxon>Methanococci</taxon>
        <taxon>Methanococcales</taxon>
        <taxon>Methanocaldococcaceae</taxon>
        <taxon>Methanocaldococcus</taxon>
    </lineage>
</organism>
<dbReference type="GO" id="GO:0005886">
    <property type="term" value="C:plasma membrane"/>
    <property type="evidence" value="ECO:0007669"/>
    <property type="project" value="UniProtKB-SubCell"/>
</dbReference>
<dbReference type="HOGENOM" id="CLU_136197_2_0_2"/>
<dbReference type="Proteomes" id="UP000028781">
    <property type="component" value="Chromosome"/>
</dbReference>
<evidence type="ECO:0000256" key="8">
    <source>
        <dbReference type="ARBA" id="ARBA00023136"/>
    </source>
</evidence>
<dbReference type="InterPro" id="IPR003705">
    <property type="entry name" value="CbiN"/>
</dbReference>
<evidence type="ECO:0000256" key="10">
    <source>
        <dbReference type="HAMAP-Rule" id="MF_00330"/>
    </source>
</evidence>
<dbReference type="STRING" id="1301915.JH146_0038"/>
<keyword evidence="9 10" id="KW-0170">Cobalt</keyword>
<dbReference type="HAMAP" id="MF_00330">
    <property type="entry name" value="CbiN"/>
    <property type="match status" value="1"/>
</dbReference>
<dbReference type="PANTHER" id="PTHR38662">
    <property type="entry name" value="COBALT TRANSPORT PROTEIN CBIN"/>
    <property type="match status" value="1"/>
</dbReference>
<keyword evidence="1 10" id="KW-0171">Cobalt transport</keyword>
<evidence type="ECO:0000256" key="7">
    <source>
        <dbReference type="ARBA" id="ARBA00023065"/>
    </source>
</evidence>
<evidence type="ECO:0000256" key="4">
    <source>
        <dbReference type="ARBA" id="ARBA00022573"/>
    </source>
</evidence>
<comment type="pathway">
    <text evidence="10">Cofactor biosynthesis; adenosylcobalamin biosynthesis.</text>
</comment>
<sequence length="89" mass="9652">MLLGVVILCVIPLIMYAGKGEEEGYFGGADDAAEGVIEQVDPGYQSWFKPIWEPPSGEIESLLFALQAAIGAIIIGYFIGYYKAKSQYA</sequence>
<reference evidence="11 12" key="1">
    <citation type="journal article" date="2015" name="Int. J. Syst. Evol. Microbiol.">
        <title>M ethanocaldococcus bathoardescens sp. nov., a hyperthermophilic methanogen isolated from a volcanically active deep-sea hydrothermal vent.</title>
        <authorList>
            <person name="Stewart L.C."/>
            <person name="Jung J.H."/>
            <person name="Kim Y.T."/>
            <person name="Kwon S.W."/>
            <person name="Park C.S."/>
            <person name="Holden J.F."/>
        </authorList>
    </citation>
    <scope>NUCLEOTIDE SEQUENCE [LARGE SCALE GENOMIC DNA]</scope>
    <source>
        <strain evidence="11 12">JH146</strain>
    </source>
</reference>
<keyword evidence="2 10" id="KW-0813">Transport</keyword>
<evidence type="ECO:0000256" key="9">
    <source>
        <dbReference type="ARBA" id="ARBA00023285"/>
    </source>
</evidence>
<dbReference type="PANTHER" id="PTHR38662:SF1">
    <property type="entry name" value="COBALT TRANSPORT PROTEIN CBIN"/>
    <property type="match status" value="1"/>
</dbReference>
<dbReference type="GO" id="GO:0015087">
    <property type="term" value="F:cobalt ion transmembrane transporter activity"/>
    <property type="evidence" value="ECO:0007669"/>
    <property type="project" value="UniProtKB-UniRule"/>
</dbReference>
<dbReference type="AlphaFoldDB" id="A0A076LH79"/>